<accession>A0ABY4BIE7</accession>
<feature type="domain" description="RDD" evidence="6">
    <location>
        <begin position="13"/>
        <end position="104"/>
    </location>
</feature>
<gene>
    <name evidence="7" type="ORF">MTP08_04090</name>
</gene>
<organism evidence="7 8">
    <name type="scientific">Chryseobacterium oryzae</name>
    <dbReference type="NCBI Taxonomy" id="2929799"/>
    <lineage>
        <taxon>Bacteria</taxon>
        <taxon>Pseudomonadati</taxon>
        <taxon>Bacteroidota</taxon>
        <taxon>Flavobacteriia</taxon>
        <taxon>Flavobacteriales</taxon>
        <taxon>Weeksellaceae</taxon>
        <taxon>Chryseobacterium group</taxon>
        <taxon>Chryseobacterium</taxon>
    </lineage>
</organism>
<reference evidence="7 8" key="1">
    <citation type="submission" date="2022-03" db="EMBL/GenBank/DDBJ databases">
        <title>Chryseobacterium sp. isolated from the Andong Sikhe.</title>
        <authorList>
            <person name="Won M."/>
            <person name="Kim S.-J."/>
            <person name="Kwon S.-W."/>
        </authorList>
    </citation>
    <scope>NUCLEOTIDE SEQUENCE [LARGE SCALE GENOMIC DNA]</scope>
    <source>
        <strain evidence="7 8">ADR-1</strain>
    </source>
</reference>
<evidence type="ECO:0000256" key="4">
    <source>
        <dbReference type="ARBA" id="ARBA00023136"/>
    </source>
</evidence>
<keyword evidence="2 5" id="KW-0812">Transmembrane</keyword>
<dbReference type="Proteomes" id="UP000831068">
    <property type="component" value="Chromosome"/>
</dbReference>
<feature type="transmembrane region" description="Helical" evidence="5">
    <location>
        <begin position="63"/>
        <end position="85"/>
    </location>
</feature>
<evidence type="ECO:0000256" key="2">
    <source>
        <dbReference type="ARBA" id="ARBA00022692"/>
    </source>
</evidence>
<evidence type="ECO:0000259" key="6">
    <source>
        <dbReference type="Pfam" id="PF06271"/>
    </source>
</evidence>
<evidence type="ECO:0000313" key="7">
    <source>
        <dbReference type="EMBL" id="UOE38961.1"/>
    </source>
</evidence>
<sequence length="110" mass="13190">MRKYLQIVDRNRASKWKRFANLIIDRIIFNLFFLVIGFAGAFLDRILEQYYFTDLLIEFSEIGRLWDMLITSILFFTYTFLMEFFTKGRTIAKYITGTKAITIHIENCSF</sequence>
<evidence type="ECO:0000256" key="5">
    <source>
        <dbReference type="SAM" id="Phobius"/>
    </source>
</evidence>
<dbReference type="Pfam" id="PF06271">
    <property type="entry name" value="RDD"/>
    <property type="match status" value="1"/>
</dbReference>
<dbReference type="EMBL" id="CP094529">
    <property type="protein sequence ID" value="UOE38961.1"/>
    <property type="molecule type" value="Genomic_DNA"/>
</dbReference>
<evidence type="ECO:0000256" key="3">
    <source>
        <dbReference type="ARBA" id="ARBA00022989"/>
    </source>
</evidence>
<feature type="transmembrane region" description="Helical" evidence="5">
    <location>
        <begin position="21"/>
        <end position="43"/>
    </location>
</feature>
<dbReference type="RefSeq" id="WP_243577159.1">
    <property type="nucleotide sequence ID" value="NZ_CP094529.1"/>
</dbReference>
<proteinExistence type="predicted"/>
<evidence type="ECO:0000313" key="8">
    <source>
        <dbReference type="Proteomes" id="UP000831068"/>
    </source>
</evidence>
<keyword evidence="8" id="KW-1185">Reference proteome</keyword>
<protein>
    <submittedName>
        <fullName evidence="7">RDD family protein</fullName>
    </submittedName>
</protein>
<keyword evidence="3 5" id="KW-1133">Transmembrane helix</keyword>
<evidence type="ECO:0000256" key="1">
    <source>
        <dbReference type="ARBA" id="ARBA00004141"/>
    </source>
</evidence>
<keyword evidence="4 5" id="KW-0472">Membrane</keyword>
<name>A0ABY4BIE7_9FLAO</name>
<dbReference type="InterPro" id="IPR010432">
    <property type="entry name" value="RDD"/>
</dbReference>
<comment type="subcellular location">
    <subcellularLocation>
        <location evidence="1">Membrane</location>
        <topology evidence="1">Multi-pass membrane protein</topology>
    </subcellularLocation>
</comment>